<proteinExistence type="inferred from homology"/>
<protein>
    <submittedName>
        <fullName evidence="5">TldD/PmbA family protein</fullName>
    </submittedName>
</protein>
<organism evidence="5 6">
    <name type="scientific">Candidatus Onthovivens merdipullorum</name>
    <dbReference type="NCBI Taxonomy" id="2840889"/>
    <lineage>
        <taxon>Bacteria</taxon>
        <taxon>Bacillati</taxon>
        <taxon>Bacillota</taxon>
        <taxon>Bacilli</taxon>
        <taxon>Bacillales</taxon>
        <taxon>Candidatus Onthovivens</taxon>
    </lineage>
</organism>
<feature type="domain" description="Metalloprotease TldD/E C-terminal" evidence="3">
    <location>
        <begin position="221"/>
        <end position="436"/>
    </location>
</feature>
<evidence type="ECO:0000259" key="2">
    <source>
        <dbReference type="Pfam" id="PF01523"/>
    </source>
</evidence>
<evidence type="ECO:0000259" key="4">
    <source>
        <dbReference type="Pfam" id="PF19290"/>
    </source>
</evidence>
<evidence type="ECO:0000256" key="1">
    <source>
        <dbReference type="ARBA" id="ARBA00005836"/>
    </source>
</evidence>
<dbReference type="Pfam" id="PF19289">
    <property type="entry name" value="PmbA_TldD_3rd"/>
    <property type="match status" value="1"/>
</dbReference>
<sequence length="440" mass="49064">MNINKYFSLAKENGIDEIEIKSQQRETFSVSLFRGEIENYTFSSTSKLTSRGIFNGKMGFSQTEKDDSSTLLFLINQIKESASNNELDDKAIIFKGSEKYKKRNFYNKELDKLTPEDKIALLHKIDEKIKSLDNRICDINIAFEDSKVNYILANSHGLNLKEHDNSFYIVASCVAKDGDEVKTAYLPFVGTDLKEFDLDSFANKLVTNALSLLHGTNIKNGTYKMVFSKKVCATLINNLLSHASSEAVQKNTSLFKDKLNTQVISDKLTISEEPLKEKLFYSYFDDEGVAKYNKVIIDKGVLKTYFYNLETALKDGVSSTANGRTSEGSKSYITYDNIVIKNGRTTFDGLLKKVNKGIYISEVTGLHAGLDANSGDFSLQSEGYAIENGKITHALGLFTISGNLFTLFNNVLAVGNDSELLVNSFKTPSIAFKGIKYQAS</sequence>
<accession>A0A9D9DIF0</accession>
<dbReference type="InterPro" id="IPR045570">
    <property type="entry name" value="Metalloprtase-TldD/E_cen_dom"/>
</dbReference>
<dbReference type="Pfam" id="PF19290">
    <property type="entry name" value="PmbA_TldD_2nd"/>
    <property type="match status" value="1"/>
</dbReference>
<evidence type="ECO:0000313" key="5">
    <source>
        <dbReference type="EMBL" id="MBO8427796.1"/>
    </source>
</evidence>
<dbReference type="InterPro" id="IPR045569">
    <property type="entry name" value="Metalloprtase-TldD/E_C"/>
</dbReference>
<dbReference type="SUPFAM" id="SSF111283">
    <property type="entry name" value="Putative modulator of DNA gyrase, PmbA/TldD"/>
    <property type="match status" value="1"/>
</dbReference>
<dbReference type="EMBL" id="JADIMY010000087">
    <property type="protein sequence ID" value="MBO8427796.1"/>
    <property type="molecule type" value="Genomic_DNA"/>
</dbReference>
<comment type="similarity">
    <text evidence="1">Belongs to the peptidase U62 family.</text>
</comment>
<name>A0A9D9DIF0_9BACL</name>
<evidence type="ECO:0000313" key="6">
    <source>
        <dbReference type="Proteomes" id="UP000823613"/>
    </source>
</evidence>
<dbReference type="Pfam" id="PF01523">
    <property type="entry name" value="PmbA_TldD_1st"/>
    <property type="match status" value="1"/>
</dbReference>
<dbReference type="Proteomes" id="UP000823613">
    <property type="component" value="Unassembled WGS sequence"/>
</dbReference>
<dbReference type="GO" id="GO:0006508">
    <property type="term" value="P:proteolysis"/>
    <property type="evidence" value="ECO:0007669"/>
    <property type="project" value="InterPro"/>
</dbReference>
<dbReference type="InterPro" id="IPR035068">
    <property type="entry name" value="TldD/PmbA_N"/>
</dbReference>
<dbReference type="InterPro" id="IPR047657">
    <property type="entry name" value="PmbA"/>
</dbReference>
<feature type="domain" description="Metalloprotease TldD/E central" evidence="4">
    <location>
        <begin position="109"/>
        <end position="213"/>
    </location>
</feature>
<evidence type="ECO:0000259" key="3">
    <source>
        <dbReference type="Pfam" id="PF19289"/>
    </source>
</evidence>
<gene>
    <name evidence="5" type="ORF">IAC58_04515</name>
</gene>
<dbReference type="InterPro" id="IPR002510">
    <property type="entry name" value="Metalloprtase-TldD/E_N"/>
</dbReference>
<dbReference type="PANTHER" id="PTHR43421:SF1">
    <property type="entry name" value="METALLOPROTEASE PMBA"/>
    <property type="match status" value="1"/>
</dbReference>
<reference evidence="5" key="1">
    <citation type="submission" date="2020-10" db="EMBL/GenBank/DDBJ databases">
        <authorList>
            <person name="Gilroy R."/>
        </authorList>
    </citation>
    <scope>NUCLEOTIDE SEQUENCE</scope>
    <source>
        <strain evidence="5">11159</strain>
    </source>
</reference>
<dbReference type="AlphaFoldDB" id="A0A9D9DIF0"/>
<dbReference type="InterPro" id="IPR036059">
    <property type="entry name" value="TldD/PmbA_sf"/>
</dbReference>
<dbReference type="Gene3D" id="3.30.2290.10">
    <property type="entry name" value="PmbA/TldD superfamily"/>
    <property type="match status" value="1"/>
</dbReference>
<reference evidence="5" key="2">
    <citation type="journal article" date="2021" name="PeerJ">
        <title>Extensive microbial diversity within the chicken gut microbiome revealed by metagenomics and culture.</title>
        <authorList>
            <person name="Gilroy R."/>
            <person name="Ravi A."/>
            <person name="Getino M."/>
            <person name="Pursley I."/>
            <person name="Horton D.L."/>
            <person name="Alikhan N.F."/>
            <person name="Baker D."/>
            <person name="Gharbi K."/>
            <person name="Hall N."/>
            <person name="Watson M."/>
            <person name="Adriaenssens E.M."/>
            <person name="Foster-Nyarko E."/>
            <person name="Jarju S."/>
            <person name="Secka A."/>
            <person name="Antonio M."/>
            <person name="Oren A."/>
            <person name="Chaudhuri R.R."/>
            <person name="La Ragione R."/>
            <person name="Hildebrand F."/>
            <person name="Pallen M.J."/>
        </authorList>
    </citation>
    <scope>NUCLEOTIDE SEQUENCE</scope>
    <source>
        <strain evidence="5">11159</strain>
    </source>
</reference>
<dbReference type="GO" id="GO:0008237">
    <property type="term" value="F:metallopeptidase activity"/>
    <property type="evidence" value="ECO:0007669"/>
    <property type="project" value="InterPro"/>
</dbReference>
<comment type="caution">
    <text evidence="5">The sequence shown here is derived from an EMBL/GenBank/DDBJ whole genome shotgun (WGS) entry which is preliminary data.</text>
</comment>
<dbReference type="GO" id="GO:0005829">
    <property type="term" value="C:cytosol"/>
    <property type="evidence" value="ECO:0007669"/>
    <property type="project" value="TreeGrafter"/>
</dbReference>
<feature type="domain" description="Metalloprotease TldD/E N-terminal" evidence="2">
    <location>
        <begin position="19"/>
        <end position="77"/>
    </location>
</feature>
<dbReference type="PANTHER" id="PTHR43421">
    <property type="entry name" value="METALLOPROTEASE PMBA"/>
    <property type="match status" value="1"/>
</dbReference>